<dbReference type="RefSeq" id="XP_060060353.1">
    <property type="nucleotide sequence ID" value="XM_060204370.1"/>
</dbReference>
<evidence type="ECO:0000259" key="10">
    <source>
        <dbReference type="PROSITE" id="PS50112"/>
    </source>
</evidence>
<dbReference type="Gene3D" id="3.30.450.20">
    <property type="entry name" value="PAS domain"/>
    <property type="match status" value="2"/>
</dbReference>
<accession>A0A1S3WBU0</accession>
<feature type="region of interest" description="Disordered" evidence="9">
    <location>
        <begin position="1047"/>
        <end position="1094"/>
    </location>
</feature>
<keyword evidence="5" id="KW-0805">Transcription regulation</keyword>
<name>A0A1S3WBU0_ERIEU</name>
<dbReference type="SUPFAM" id="SSF55785">
    <property type="entry name" value="PYP-like sensor domain (PAS domain)"/>
    <property type="match status" value="1"/>
</dbReference>
<dbReference type="RefSeq" id="XP_016043787.1">
    <property type="nucleotide sequence ID" value="XM_016188301.1"/>
</dbReference>
<feature type="region of interest" description="Disordered" evidence="9">
    <location>
        <begin position="507"/>
        <end position="544"/>
    </location>
</feature>
<dbReference type="FunFam" id="3.30.450.20:FF:000013">
    <property type="entry name" value="Period circadian protein homolog 2"/>
    <property type="match status" value="1"/>
</dbReference>
<dbReference type="PANTHER" id="PTHR11269:SF8">
    <property type="entry name" value="PERIOD CIRCADIAN PROTEIN HOMOLOG 1"/>
    <property type="match status" value="1"/>
</dbReference>
<feature type="domain" description="PAS" evidence="10">
    <location>
        <begin position="372"/>
        <end position="415"/>
    </location>
</feature>
<keyword evidence="4" id="KW-0677">Repeat</keyword>
<evidence type="ECO:0000256" key="2">
    <source>
        <dbReference type="ARBA" id="ARBA00004496"/>
    </source>
</evidence>
<feature type="compositionally biased region" description="Gly residues" evidence="9">
    <location>
        <begin position="1232"/>
        <end position="1244"/>
    </location>
</feature>
<feature type="compositionally biased region" description="Polar residues" evidence="9">
    <location>
        <begin position="1247"/>
        <end position="1260"/>
    </location>
</feature>
<evidence type="ECO:0000256" key="1">
    <source>
        <dbReference type="ARBA" id="ARBA00004123"/>
    </source>
</evidence>
<dbReference type="GO" id="GO:0000122">
    <property type="term" value="P:negative regulation of transcription by RNA polymerase II"/>
    <property type="evidence" value="ECO:0007669"/>
    <property type="project" value="TreeGrafter"/>
</dbReference>
<dbReference type="InterPro" id="IPR048814">
    <property type="entry name" value="Per1-3_PAS-A"/>
</dbReference>
<dbReference type="PROSITE" id="PS50112">
    <property type="entry name" value="PAS"/>
    <property type="match status" value="1"/>
</dbReference>
<feature type="compositionally biased region" description="Low complexity" evidence="9">
    <location>
        <begin position="651"/>
        <end position="661"/>
    </location>
</feature>
<dbReference type="FunFam" id="3.30.450.20:FF:000004">
    <property type="entry name" value="Period circadian protein homolog 3"/>
    <property type="match status" value="1"/>
</dbReference>
<evidence type="ECO:0000313" key="14">
    <source>
        <dbReference type="RefSeq" id="XP_060060354.1"/>
    </source>
</evidence>
<dbReference type="OrthoDB" id="7788983at2759"/>
<dbReference type="RefSeq" id="XP_060060354.1">
    <property type="nucleotide sequence ID" value="XM_060204371.1"/>
</dbReference>
<dbReference type="Pfam" id="PF12114">
    <property type="entry name" value="Period_C"/>
    <property type="match status" value="1"/>
</dbReference>
<dbReference type="InterPro" id="IPR022728">
    <property type="entry name" value="Period_circadian-like_C"/>
</dbReference>
<dbReference type="Pfam" id="PF08447">
    <property type="entry name" value="PAS_3"/>
    <property type="match status" value="1"/>
</dbReference>
<keyword evidence="6" id="KW-0090">Biological rhythms</keyword>
<organism evidence="11 12">
    <name type="scientific">Erinaceus europaeus</name>
    <name type="common">Western European hedgehog</name>
    <dbReference type="NCBI Taxonomy" id="9365"/>
    <lineage>
        <taxon>Eukaryota</taxon>
        <taxon>Metazoa</taxon>
        <taxon>Chordata</taxon>
        <taxon>Craniata</taxon>
        <taxon>Vertebrata</taxon>
        <taxon>Euteleostomi</taxon>
        <taxon>Mammalia</taxon>
        <taxon>Eutheria</taxon>
        <taxon>Laurasiatheria</taxon>
        <taxon>Eulipotyphla</taxon>
        <taxon>Erinaceidae</taxon>
        <taxon>Erinaceinae</taxon>
        <taxon>Erinaceus</taxon>
    </lineage>
</organism>
<feature type="region of interest" description="Disordered" evidence="9">
    <location>
        <begin position="808"/>
        <end position="854"/>
    </location>
</feature>
<evidence type="ECO:0000313" key="12">
    <source>
        <dbReference type="RefSeq" id="XP_016043787.1"/>
    </source>
</evidence>
<feature type="compositionally biased region" description="Low complexity" evidence="9">
    <location>
        <begin position="1203"/>
        <end position="1225"/>
    </location>
</feature>
<evidence type="ECO:0000313" key="13">
    <source>
        <dbReference type="RefSeq" id="XP_060060353.1"/>
    </source>
</evidence>
<evidence type="ECO:0000256" key="6">
    <source>
        <dbReference type="ARBA" id="ARBA00023108"/>
    </source>
</evidence>
<feature type="region of interest" description="Disordered" evidence="9">
    <location>
        <begin position="935"/>
        <end position="973"/>
    </location>
</feature>
<dbReference type="GO" id="GO:0032922">
    <property type="term" value="P:circadian regulation of gene expression"/>
    <property type="evidence" value="ECO:0007669"/>
    <property type="project" value="TreeGrafter"/>
</dbReference>
<dbReference type="InterPro" id="IPR000014">
    <property type="entry name" value="PAS"/>
</dbReference>
<dbReference type="GO" id="GO:0005737">
    <property type="term" value="C:cytoplasm"/>
    <property type="evidence" value="ECO:0007669"/>
    <property type="project" value="UniProtKB-SubCell"/>
</dbReference>
<dbReference type="CTD" id="5187"/>
<dbReference type="InterPro" id="IPR057310">
    <property type="entry name" value="PER1-3_bHLH"/>
</dbReference>
<dbReference type="CDD" id="cd00130">
    <property type="entry name" value="PAS"/>
    <property type="match status" value="1"/>
</dbReference>
<feature type="compositionally biased region" description="Basic residues" evidence="9">
    <location>
        <begin position="825"/>
        <end position="843"/>
    </location>
</feature>
<evidence type="ECO:0000256" key="5">
    <source>
        <dbReference type="ARBA" id="ARBA00023015"/>
    </source>
</evidence>
<feature type="compositionally biased region" description="Low complexity" evidence="9">
    <location>
        <begin position="1074"/>
        <end position="1091"/>
    </location>
</feature>
<dbReference type="GO" id="GO:0005634">
    <property type="term" value="C:nucleus"/>
    <property type="evidence" value="ECO:0007669"/>
    <property type="project" value="UniProtKB-SubCell"/>
</dbReference>
<feature type="region of interest" description="Disordered" evidence="9">
    <location>
        <begin position="993"/>
        <end position="1033"/>
    </location>
</feature>
<feature type="compositionally biased region" description="Polar residues" evidence="9">
    <location>
        <begin position="115"/>
        <end position="131"/>
    </location>
</feature>
<feature type="region of interest" description="Disordered" evidence="9">
    <location>
        <begin position="1202"/>
        <end position="1285"/>
    </location>
</feature>
<reference evidence="12" key="1">
    <citation type="submission" date="2025-04" db="UniProtKB">
        <authorList>
            <consortium name="RefSeq"/>
        </authorList>
    </citation>
    <scope>IDENTIFICATION</scope>
</reference>
<gene>
    <name evidence="12 13 14" type="primary">PER1</name>
</gene>
<evidence type="ECO:0000256" key="3">
    <source>
        <dbReference type="ARBA" id="ARBA00022490"/>
    </source>
</evidence>
<feature type="compositionally biased region" description="Pro residues" evidence="9">
    <location>
        <begin position="23"/>
        <end position="37"/>
    </location>
</feature>
<protein>
    <submittedName>
        <fullName evidence="13 14">Period circadian protein homolog 1 isoform X1</fullName>
    </submittedName>
    <submittedName>
        <fullName evidence="12">Period circadian protein homolog 1 isoform X2</fullName>
    </submittedName>
</protein>
<feature type="compositionally biased region" description="Low complexity" evidence="9">
    <location>
        <begin position="1047"/>
        <end position="1058"/>
    </location>
</feature>
<keyword evidence="7" id="KW-0804">Transcription</keyword>
<dbReference type="Pfam" id="PF21353">
    <property type="entry name" value="Per3-like_PAS-A"/>
    <property type="match status" value="1"/>
</dbReference>
<feature type="compositionally biased region" description="Low complexity" evidence="9">
    <location>
        <begin position="47"/>
        <end position="114"/>
    </location>
</feature>
<keyword evidence="8" id="KW-0539">Nucleus</keyword>
<feature type="compositionally biased region" description="Pro residues" evidence="9">
    <location>
        <begin position="953"/>
        <end position="965"/>
    </location>
</feature>
<sequence length="1285" mass="136066">MSSSLEGDGGGDPRPGESFGPGGTPPPGPPQHRPCPDPSLADDTDANSNGSSGNESNGPESRGASQRSSHSSSSGNGKDSALLETTESSKSTNSQSPSPPSSSIAYSLLSASSEQDNPSTSGCSSEQSARARTQKELMTALRELKLRLPPERRGKGRSGTLATLQYALACVKQVQANQEYYQQWSLEEGESCAMDMSTYTLEELEHITSEYTLRNQDTFSVAVSFLTGRIIYISEQAGILLRCKRDVFRGARFSELLAPQDVGVFYGSTAPSRLPTWGAGAAAGSGLKDFTQEKSVFCRIRGGPDRDPGPWYQPFRLTPYVTKIRVTDGAPAQPCCLLIAERVHSGYEAPRIPPDKRIFTTRHTPSCLFQDVDERAAPLLGYLPQDLLGAPVLLFLHPEDRPLMLAIHKKILQLAGQPFDHSPIRFCARNGEYVTMDTSWAGFVHPWSRKVAFVLGRHKVRTGPLNEDVFTPPAPSPALSLDPDIQELSEQIHRLLLQPVHSPSPTGLCGVGTVTSPAPLLSPGSSSDSNGGDTEGPGPPAPVTFQQICKDVHLVKHQGQQVFIESRTRPPARPRLPATGTFKAKTFACQPPAPELDIAPAPVQVSLALAPEESEKKETPTSSYQQINCLDSILRYLESCNIPSTTKRKCASSSSCTTSSASDDDKQRTGPVPVEAKKDPSSAVLSGEGATPRKEPVVGGTLSPLALANKAESVVSVTSQCSFSSTIVHVGDKKPPESDIIMMEDLPGLAPGPAPSPAPSPIVAPDPAPDAYRPVGLTKAVLSLHTQKEEQAFLSRFRDLGRLRGLDGSSTAPLAPGCHHGPTPHGRRHHCRSKAKRSRHHQTPRTEAPCYVNHPSPVPPSAPWPPPPTTTPFPAVVQPYPLPVFSPRAGAQTLPPAPTSVSPAAFPAPLVTPMVALVLPNYLFPTPTSYPYDVPQVPAEGPPTPASHSPSPSLLPLPPSPPNRPDSPLFNSRCSSPLQLNLLQLEELPRAEGSAVIGGPGSSVGPPPPSEEAAEPEARLVEVTESSNQDALSGSSDLLELLLQEDSRSGTGSAASGSLGSGMGSGSGSGSHEGGSTSASITRSSQSSHTSKYFGSIDSSEAETGAAQVRAEPGDQVIKYVLQDPIWLLMANADQHVMMTYQVPSRDVASVLKQDRERLRAMQKQQPRFSEDQQRELGAVHSWVRKGQLPRALDVMACVDCGSSSQDPSHPSDPLFSELDGLGLEPMEEGGGDGGGPGGEGAGGDETQVQADARVSSSQDLAMEEEEQGGSSSGPALPATENGTS</sequence>
<dbReference type="Proteomes" id="UP001652624">
    <property type="component" value="Chromosome 12"/>
</dbReference>
<dbReference type="GO" id="GO:0043153">
    <property type="term" value="P:entrainment of circadian clock by photoperiod"/>
    <property type="evidence" value="ECO:0007669"/>
    <property type="project" value="TreeGrafter"/>
</dbReference>
<feature type="compositionally biased region" description="Low complexity" evidence="9">
    <location>
        <begin position="808"/>
        <end position="824"/>
    </location>
</feature>
<evidence type="ECO:0000256" key="9">
    <source>
        <dbReference type="SAM" id="MobiDB-lite"/>
    </source>
</evidence>
<evidence type="ECO:0000256" key="8">
    <source>
        <dbReference type="ARBA" id="ARBA00023242"/>
    </source>
</evidence>
<dbReference type="Pfam" id="PF23170">
    <property type="entry name" value="bHLH_PER"/>
    <property type="match status" value="1"/>
</dbReference>
<evidence type="ECO:0000313" key="11">
    <source>
        <dbReference type="Proteomes" id="UP001652624"/>
    </source>
</evidence>
<proteinExistence type="predicted"/>
<dbReference type="InterPro" id="IPR035965">
    <property type="entry name" value="PAS-like_dom_sf"/>
</dbReference>
<dbReference type="GO" id="GO:0001222">
    <property type="term" value="F:transcription corepressor binding"/>
    <property type="evidence" value="ECO:0007669"/>
    <property type="project" value="TreeGrafter"/>
</dbReference>
<dbReference type="InterPro" id="IPR013655">
    <property type="entry name" value="PAS_fold_3"/>
</dbReference>
<comment type="subcellular location">
    <subcellularLocation>
        <location evidence="2">Cytoplasm</location>
    </subcellularLocation>
    <subcellularLocation>
        <location evidence="1">Nucleus</location>
    </subcellularLocation>
</comment>
<evidence type="ECO:0000256" key="7">
    <source>
        <dbReference type="ARBA" id="ARBA00023163"/>
    </source>
</evidence>
<dbReference type="GO" id="GO:0000976">
    <property type="term" value="F:transcription cis-regulatory region binding"/>
    <property type="evidence" value="ECO:0007669"/>
    <property type="project" value="TreeGrafter"/>
</dbReference>
<keyword evidence="3" id="KW-0963">Cytoplasm</keyword>
<keyword evidence="11" id="KW-1185">Reference proteome</keyword>
<dbReference type="GeneID" id="103112933"/>
<dbReference type="PANTHER" id="PTHR11269">
    <property type="entry name" value="PERIOD CIRCADIAN PROTEIN"/>
    <property type="match status" value="1"/>
</dbReference>
<dbReference type="SMART" id="SM00091">
    <property type="entry name" value="PAS"/>
    <property type="match status" value="2"/>
</dbReference>
<feature type="region of interest" description="Disordered" evidence="9">
    <location>
        <begin position="646"/>
        <end position="697"/>
    </location>
</feature>
<evidence type="ECO:0000256" key="4">
    <source>
        <dbReference type="ARBA" id="ARBA00022737"/>
    </source>
</evidence>
<dbReference type="InterPro" id="IPR050760">
    <property type="entry name" value="Period_circadian_regulator"/>
</dbReference>
<feature type="compositionally biased region" description="Low complexity" evidence="9">
    <location>
        <begin position="516"/>
        <end position="532"/>
    </location>
</feature>
<feature type="compositionally biased region" description="Gly residues" evidence="9">
    <location>
        <begin position="1059"/>
        <end position="1073"/>
    </location>
</feature>
<feature type="region of interest" description="Disordered" evidence="9">
    <location>
        <begin position="1"/>
        <end position="133"/>
    </location>
</feature>